<sequence>MVYTRRSGRAHREKTLNNTLPAKQYSTRGPISYYPDSNSQTPRTSPHHSNISKCPYLGVCDDPLQCLRVHDEGQLVAVGNSNGTTYLVEFSESLVSSNRNDRPLLTAVSDTTVMMAVQRLFQPPSRTPLPAIIPFSCQARQSLLSPPPSLLPPALICTISSPHPVLLPPFSHTTSCIHLEQEMLERESRREKILEARTREIRLRQRTRADKAAVPQTEDKPRREESIVTEIEKSAANEFLALIEKEMKTEEEDKHSERDDMTVEIEIELPEEGDDDKDDAEEYIVEEPE</sequence>
<protein>
    <submittedName>
        <fullName evidence="2">Uncharacterized protein</fullName>
    </submittedName>
</protein>
<proteinExistence type="predicted"/>
<evidence type="ECO:0000313" key="2">
    <source>
        <dbReference type="EMBL" id="CAD7589698.1"/>
    </source>
</evidence>
<feature type="compositionally biased region" description="Polar residues" evidence="1">
    <location>
        <begin position="16"/>
        <end position="48"/>
    </location>
</feature>
<organism evidence="2">
    <name type="scientific">Timema genevievae</name>
    <name type="common">Walking stick</name>
    <dbReference type="NCBI Taxonomy" id="629358"/>
    <lineage>
        <taxon>Eukaryota</taxon>
        <taxon>Metazoa</taxon>
        <taxon>Ecdysozoa</taxon>
        <taxon>Arthropoda</taxon>
        <taxon>Hexapoda</taxon>
        <taxon>Insecta</taxon>
        <taxon>Pterygota</taxon>
        <taxon>Neoptera</taxon>
        <taxon>Polyneoptera</taxon>
        <taxon>Phasmatodea</taxon>
        <taxon>Timematodea</taxon>
        <taxon>Timematoidea</taxon>
        <taxon>Timematidae</taxon>
        <taxon>Timema</taxon>
    </lineage>
</organism>
<gene>
    <name evidence="2" type="ORF">TGEB3V08_LOCUS3620</name>
</gene>
<dbReference type="AlphaFoldDB" id="A0A7R9JVH4"/>
<accession>A0A7R9JVH4</accession>
<feature type="compositionally biased region" description="Basic residues" evidence="1">
    <location>
        <begin position="1"/>
        <end position="12"/>
    </location>
</feature>
<feature type="region of interest" description="Disordered" evidence="1">
    <location>
        <begin position="206"/>
        <end position="226"/>
    </location>
</feature>
<feature type="region of interest" description="Disordered" evidence="1">
    <location>
        <begin position="1"/>
        <end position="48"/>
    </location>
</feature>
<name>A0A7R9JVH4_TIMGE</name>
<reference evidence="2" key="1">
    <citation type="submission" date="2020-11" db="EMBL/GenBank/DDBJ databases">
        <authorList>
            <person name="Tran Van P."/>
        </authorList>
    </citation>
    <scope>NUCLEOTIDE SEQUENCE</scope>
</reference>
<dbReference type="EMBL" id="OE840164">
    <property type="protein sequence ID" value="CAD7589698.1"/>
    <property type="molecule type" value="Genomic_DNA"/>
</dbReference>
<evidence type="ECO:0000256" key="1">
    <source>
        <dbReference type="SAM" id="MobiDB-lite"/>
    </source>
</evidence>